<sequence length="91" mass="10429">MTDLEQFIATCEAHAVPDSEIDFSDIPELTDEQIAQMKPSHLVNKNMWKPQKKVLSIRIDADLLESLKASGKGWQTRLNDWIRNGVSSHYF</sequence>
<dbReference type="Proteomes" id="UP000014634">
    <property type="component" value="Unassembled WGS sequence"/>
</dbReference>
<evidence type="ECO:0008006" key="3">
    <source>
        <dbReference type="Google" id="ProtNLM"/>
    </source>
</evidence>
<protein>
    <recommendedName>
        <fullName evidence="3">Toxin-antitoxin system, antitoxin component, ribbon-helix-helix domain protein</fullName>
    </recommendedName>
</protein>
<dbReference type="AlphaFoldDB" id="A0AA87NNE2"/>
<dbReference type="Pfam" id="PF14384">
    <property type="entry name" value="BrnA_antitoxin"/>
    <property type="match status" value="1"/>
</dbReference>
<organism evidence="1 2">
    <name type="scientific">Treponema medium ATCC 700293</name>
    <dbReference type="NCBI Taxonomy" id="1125700"/>
    <lineage>
        <taxon>Bacteria</taxon>
        <taxon>Pseudomonadati</taxon>
        <taxon>Spirochaetota</taxon>
        <taxon>Spirochaetia</taxon>
        <taxon>Spirochaetales</taxon>
        <taxon>Treponemataceae</taxon>
        <taxon>Treponema</taxon>
    </lineage>
</organism>
<reference evidence="1 2" key="1">
    <citation type="submission" date="2013-04" db="EMBL/GenBank/DDBJ databases">
        <title>The Genome Sequence of Treponema medium ATCC 700293.</title>
        <authorList>
            <consortium name="The Broad Institute Genomics Platform"/>
            <person name="Earl A."/>
            <person name="Ward D."/>
            <person name="Feldgarden M."/>
            <person name="Gevers D."/>
            <person name="Leonetti C."/>
            <person name="Blanton J.M."/>
            <person name="Dewhirst F.E."/>
            <person name="Izard J."/>
            <person name="Walker B."/>
            <person name="Young S."/>
            <person name="Zeng Q."/>
            <person name="Gargeya S."/>
            <person name="Fitzgerald M."/>
            <person name="Haas B."/>
            <person name="Abouelleil A."/>
            <person name="Allen A.W."/>
            <person name="Alvarado L."/>
            <person name="Arachchi H.M."/>
            <person name="Berlin A.M."/>
            <person name="Chapman S.B."/>
            <person name="Gainer-Dewar J."/>
            <person name="Goldberg J."/>
            <person name="Griggs A."/>
            <person name="Gujja S."/>
            <person name="Hansen M."/>
            <person name="Howarth C."/>
            <person name="Imamovic A."/>
            <person name="Ireland A."/>
            <person name="Larimer J."/>
            <person name="McCowan C."/>
            <person name="Murphy C."/>
            <person name="Pearson M."/>
            <person name="Poon T.W."/>
            <person name="Priest M."/>
            <person name="Roberts A."/>
            <person name="Saif S."/>
            <person name="Shea T."/>
            <person name="Sisk P."/>
            <person name="Sykes S."/>
            <person name="Wortman J."/>
            <person name="Nusbaum C."/>
            <person name="Birren B."/>
        </authorList>
    </citation>
    <scope>NUCLEOTIDE SEQUENCE [LARGE SCALE GENOMIC DNA]</scope>
    <source>
        <strain evidence="1 2">ATCC 700293</strain>
    </source>
</reference>
<evidence type="ECO:0000313" key="2">
    <source>
        <dbReference type="Proteomes" id="UP000014634"/>
    </source>
</evidence>
<name>A0AA87NNE2_TREMD</name>
<dbReference type="RefSeq" id="WP_016522727.1">
    <property type="nucleotide sequence ID" value="NZ_KE332517.1"/>
</dbReference>
<dbReference type="InterPro" id="IPR025528">
    <property type="entry name" value="BrnA_antitoxin"/>
</dbReference>
<gene>
    <name evidence="1" type="ORF">HMPREF9195_00757</name>
</gene>
<comment type="caution">
    <text evidence="1">The sequence shown here is derived from an EMBL/GenBank/DDBJ whole genome shotgun (WGS) entry which is preliminary data.</text>
</comment>
<accession>A0AA87NNE2</accession>
<dbReference type="EMBL" id="ATFE01000004">
    <property type="protein sequence ID" value="EPF29471.1"/>
    <property type="molecule type" value="Genomic_DNA"/>
</dbReference>
<evidence type="ECO:0000313" key="1">
    <source>
        <dbReference type="EMBL" id="EPF29471.1"/>
    </source>
</evidence>
<proteinExistence type="predicted"/>